<proteinExistence type="predicted"/>
<dbReference type="OrthoDB" id="9762169at2"/>
<keyword evidence="7" id="KW-1133">Transmembrane helix</keyword>
<keyword evidence="9" id="KW-0723">Serine/threonine-protein kinase</keyword>
<evidence type="ECO:0000256" key="4">
    <source>
        <dbReference type="ARBA" id="ARBA00022840"/>
    </source>
</evidence>
<dbReference type="PROSITE" id="PS50011">
    <property type="entry name" value="PROTEIN_KINASE_DOM"/>
    <property type="match status" value="1"/>
</dbReference>
<evidence type="ECO:0000259" key="8">
    <source>
        <dbReference type="PROSITE" id="PS50011"/>
    </source>
</evidence>
<sequence length="528" mass="54864">MNARPTELTQIGPYRIRRQIGEGGMGVVYLGTAPDGRPVAVKTLRPWLVGGTDGRRRFEREVSTLVRVRGSRVAEVLDADVAADPPYVVTRYVDGVPLTRMVAEHEPLSGADLQQVAVGLLEALASVHAAGVVHRDVKPGNVLVTADGPVLIDFGIAHAADDTRLTATGFISGTPGYLAPETVIGQDPTPATDVHGWAATVTYAATGRPPYGYGPDIAVLDRIRRGEHDLHGVEPGLAAVLGAALQVDPARRPGVDTALRMLAGPDAADTTDMPPVGAAAPLVDPSLATTDETAVVTPADLRDAATATAFPPAPSSAPTPSPRPAPAPPQPPAPAPHRDPGVWRSRTALALAGLVLALVAAWAPYAGAVVALGVLLLGRVTWRIRRRLFERRELRGQHRGDPFVAALALPWDLLASVAPCVGQVLVAAAGAVAVGGLLGLGDVGGLRTPYLVGGVVGALLVWWGPGTVRSRHGLTAVFAPMDRAPRTAWAVLGVLALAVCGVILTWESLGTVWWPADGPPGFAEGWFS</sequence>
<keyword evidence="4 5" id="KW-0067">ATP-binding</keyword>
<feature type="compositionally biased region" description="Pro residues" evidence="6">
    <location>
        <begin position="311"/>
        <end position="335"/>
    </location>
</feature>
<name>A0A4R5CM97_9ACTN</name>
<feature type="region of interest" description="Disordered" evidence="6">
    <location>
        <begin position="308"/>
        <end position="341"/>
    </location>
</feature>
<evidence type="ECO:0000256" key="6">
    <source>
        <dbReference type="SAM" id="MobiDB-lite"/>
    </source>
</evidence>
<dbReference type="Gene3D" id="3.30.200.20">
    <property type="entry name" value="Phosphorylase Kinase, domain 1"/>
    <property type="match status" value="1"/>
</dbReference>
<reference evidence="9 10" key="1">
    <citation type="submission" date="2019-03" db="EMBL/GenBank/DDBJ databases">
        <title>Draft genome sequences of novel Actinobacteria.</title>
        <authorList>
            <person name="Sahin N."/>
            <person name="Ay H."/>
            <person name="Saygin H."/>
        </authorList>
    </citation>
    <scope>NUCLEOTIDE SEQUENCE [LARGE SCALE GENOMIC DNA]</scope>
    <source>
        <strain evidence="9 10">5K138</strain>
    </source>
</reference>
<dbReference type="GO" id="GO:0005524">
    <property type="term" value="F:ATP binding"/>
    <property type="evidence" value="ECO:0007669"/>
    <property type="project" value="UniProtKB-UniRule"/>
</dbReference>
<keyword evidence="7" id="KW-0812">Transmembrane</keyword>
<evidence type="ECO:0000256" key="7">
    <source>
        <dbReference type="SAM" id="Phobius"/>
    </source>
</evidence>
<dbReference type="PROSITE" id="PS00108">
    <property type="entry name" value="PROTEIN_KINASE_ST"/>
    <property type="match status" value="1"/>
</dbReference>
<dbReference type="InParanoid" id="A0A4R5CM97"/>
<dbReference type="RefSeq" id="WP_131898980.1">
    <property type="nucleotide sequence ID" value="NZ_SMKZ01000041.1"/>
</dbReference>
<feature type="transmembrane region" description="Helical" evidence="7">
    <location>
        <begin position="450"/>
        <end position="468"/>
    </location>
</feature>
<evidence type="ECO:0000256" key="1">
    <source>
        <dbReference type="ARBA" id="ARBA00022679"/>
    </source>
</evidence>
<feature type="transmembrane region" description="Helical" evidence="7">
    <location>
        <begin position="488"/>
        <end position="506"/>
    </location>
</feature>
<dbReference type="InterPro" id="IPR000719">
    <property type="entry name" value="Prot_kinase_dom"/>
</dbReference>
<evidence type="ECO:0000256" key="2">
    <source>
        <dbReference type="ARBA" id="ARBA00022741"/>
    </source>
</evidence>
<dbReference type="InterPro" id="IPR017441">
    <property type="entry name" value="Protein_kinase_ATP_BS"/>
</dbReference>
<feature type="transmembrane region" description="Helical" evidence="7">
    <location>
        <begin position="349"/>
        <end position="382"/>
    </location>
</feature>
<dbReference type="PANTHER" id="PTHR43289:SF34">
    <property type="entry name" value="SERINE_THREONINE-PROTEIN KINASE YBDM-RELATED"/>
    <property type="match status" value="1"/>
</dbReference>
<organism evidence="9 10">
    <name type="scientific">Jiangella asiatica</name>
    <dbReference type="NCBI Taxonomy" id="2530372"/>
    <lineage>
        <taxon>Bacteria</taxon>
        <taxon>Bacillati</taxon>
        <taxon>Actinomycetota</taxon>
        <taxon>Actinomycetes</taxon>
        <taxon>Jiangellales</taxon>
        <taxon>Jiangellaceae</taxon>
        <taxon>Jiangella</taxon>
    </lineage>
</organism>
<keyword evidence="7" id="KW-0472">Membrane</keyword>
<dbReference type="PANTHER" id="PTHR43289">
    <property type="entry name" value="MITOGEN-ACTIVATED PROTEIN KINASE KINASE KINASE 20-RELATED"/>
    <property type="match status" value="1"/>
</dbReference>
<gene>
    <name evidence="9" type="ORF">E1269_23095</name>
</gene>
<dbReference type="SMART" id="SM00220">
    <property type="entry name" value="S_TKc"/>
    <property type="match status" value="1"/>
</dbReference>
<keyword evidence="10" id="KW-1185">Reference proteome</keyword>
<dbReference type="AlphaFoldDB" id="A0A4R5CM97"/>
<dbReference type="Gene3D" id="1.10.510.10">
    <property type="entry name" value="Transferase(Phosphotransferase) domain 1"/>
    <property type="match status" value="1"/>
</dbReference>
<feature type="domain" description="Protein kinase" evidence="8">
    <location>
        <begin position="14"/>
        <end position="276"/>
    </location>
</feature>
<evidence type="ECO:0000256" key="5">
    <source>
        <dbReference type="PROSITE-ProRule" id="PRU10141"/>
    </source>
</evidence>
<feature type="binding site" evidence="5">
    <location>
        <position position="42"/>
    </location>
    <ligand>
        <name>ATP</name>
        <dbReference type="ChEBI" id="CHEBI:30616"/>
    </ligand>
</feature>
<keyword evidence="3 9" id="KW-0418">Kinase</keyword>
<dbReference type="InterPro" id="IPR011009">
    <property type="entry name" value="Kinase-like_dom_sf"/>
</dbReference>
<accession>A0A4R5CM97</accession>
<dbReference type="CDD" id="cd14014">
    <property type="entry name" value="STKc_PknB_like"/>
    <property type="match status" value="1"/>
</dbReference>
<evidence type="ECO:0000313" key="10">
    <source>
        <dbReference type="Proteomes" id="UP000294739"/>
    </source>
</evidence>
<evidence type="ECO:0000256" key="3">
    <source>
        <dbReference type="ARBA" id="ARBA00022777"/>
    </source>
</evidence>
<comment type="caution">
    <text evidence="9">The sequence shown here is derived from an EMBL/GenBank/DDBJ whole genome shotgun (WGS) entry which is preliminary data.</text>
</comment>
<dbReference type="InterPro" id="IPR008271">
    <property type="entry name" value="Ser/Thr_kinase_AS"/>
</dbReference>
<dbReference type="EMBL" id="SMKZ01000041">
    <property type="protein sequence ID" value="TDE01469.1"/>
    <property type="molecule type" value="Genomic_DNA"/>
</dbReference>
<protein>
    <submittedName>
        <fullName evidence="9">Serine/threonine protein kinase</fullName>
    </submittedName>
</protein>
<dbReference type="PROSITE" id="PS00107">
    <property type="entry name" value="PROTEIN_KINASE_ATP"/>
    <property type="match status" value="1"/>
</dbReference>
<dbReference type="Pfam" id="PF00069">
    <property type="entry name" value="Pkinase"/>
    <property type="match status" value="1"/>
</dbReference>
<evidence type="ECO:0000313" key="9">
    <source>
        <dbReference type="EMBL" id="TDE01469.1"/>
    </source>
</evidence>
<keyword evidence="1" id="KW-0808">Transferase</keyword>
<dbReference type="SUPFAM" id="SSF56112">
    <property type="entry name" value="Protein kinase-like (PK-like)"/>
    <property type="match status" value="1"/>
</dbReference>
<dbReference type="Proteomes" id="UP000294739">
    <property type="component" value="Unassembled WGS sequence"/>
</dbReference>
<keyword evidence="2 5" id="KW-0547">Nucleotide-binding</keyword>
<feature type="transmembrane region" description="Helical" evidence="7">
    <location>
        <begin position="403"/>
        <end position="430"/>
    </location>
</feature>
<dbReference type="GO" id="GO:0004674">
    <property type="term" value="F:protein serine/threonine kinase activity"/>
    <property type="evidence" value="ECO:0007669"/>
    <property type="project" value="UniProtKB-KW"/>
</dbReference>